<feature type="transmembrane region" description="Helical" evidence="6">
    <location>
        <begin position="6"/>
        <end position="28"/>
    </location>
</feature>
<keyword evidence="2" id="KW-1003">Cell membrane</keyword>
<dbReference type="Pfam" id="PF02653">
    <property type="entry name" value="BPD_transp_2"/>
    <property type="match status" value="1"/>
</dbReference>
<evidence type="ECO:0000256" key="4">
    <source>
        <dbReference type="ARBA" id="ARBA00022989"/>
    </source>
</evidence>
<dbReference type="RefSeq" id="WP_125742896.1">
    <property type="nucleotide sequence ID" value="NZ_RCOR01000048.1"/>
</dbReference>
<name>A0A3R9QPQ1_9CREN</name>
<dbReference type="CDD" id="cd06581">
    <property type="entry name" value="TM_PBP1_LivM_like"/>
    <property type="match status" value="1"/>
</dbReference>
<evidence type="ECO:0000256" key="5">
    <source>
        <dbReference type="ARBA" id="ARBA00023136"/>
    </source>
</evidence>
<feature type="transmembrane region" description="Helical" evidence="6">
    <location>
        <begin position="170"/>
        <end position="192"/>
    </location>
</feature>
<accession>A0A3R9QPQ1</accession>
<keyword evidence="5 6" id="KW-0472">Membrane</keyword>
<evidence type="ECO:0000256" key="3">
    <source>
        <dbReference type="ARBA" id="ARBA00022692"/>
    </source>
</evidence>
<dbReference type="Proteomes" id="UP000278149">
    <property type="component" value="Unassembled WGS sequence"/>
</dbReference>
<evidence type="ECO:0000313" key="8">
    <source>
        <dbReference type="Proteomes" id="UP000278149"/>
    </source>
</evidence>
<keyword evidence="4 6" id="KW-1133">Transmembrane helix</keyword>
<reference evidence="7 8" key="1">
    <citation type="submission" date="2018-10" db="EMBL/GenBank/DDBJ databases">
        <title>Co-occurring genomic capacity for anaerobic methane metabolism and dissimilatory sulfite reduction discovered in the Korarchaeota.</title>
        <authorList>
            <person name="Mckay L.J."/>
            <person name="Dlakic M."/>
            <person name="Fields M.W."/>
            <person name="Delmont T.O."/>
            <person name="Eren A.M."/>
            <person name="Jay Z.J."/>
            <person name="Klingelsmith K.B."/>
            <person name="Rusch D.B."/>
            <person name="Inskeep W.P."/>
        </authorList>
    </citation>
    <scope>NUCLEOTIDE SEQUENCE [LARGE SCALE GENOMIC DNA]</scope>
    <source>
        <strain evidence="7 8">WS</strain>
    </source>
</reference>
<dbReference type="PANTHER" id="PTHR30482:SF1">
    <property type="entry name" value="BRANCHED-CHAIN AMINO ACID TRANSPORT PERMEASE PROTEIN LIVM-RELATED"/>
    <property type="match status" value="1"/>
</dbReference>
<protein>
    <submittedName>
        <fullName evidence="7">Branched-chain amino acid ABC transporter permease</fullName>
    </submittedName>
</protein>
<evidence type="ECO:0000313" key="7">
    <source>
        <dbReference type="EMBL" id="RSN67231.1"/>
    </source>
</evidence>
<comment type="subcellular location">
    <subcellularLocation>
        <location evidence="1">Cell membrane</location>
        <topology evidence="1">Multi-pass membrane protein</topology>
    </subcellularLocation>
</comment>
<dbReference type="PANTHER" id="PTHR30482">
    <property type="entry name" value="HIGH-AFFINITY BRANCHED-CHAIN AMINO ACID TRANSPORT SYSTEM PERMEASE"/>
    <property type="match status" value="1"/>
</dbReference>
<dbReference type="GO" id="GO:0005886">
    <property type="term" value="C:plasma membrane"/>
    <property type="evidence" value="ECO:0007669"/>
    <property type="project" value="UniProtKB-SubCell"/>
</dbReference>
<dbReference type="AlphaFoldDB" id="A0A3R9QPQ1"/>
<feature type="transmembrane region" description="Helical" evidence="6">
    <location>
        <begin position="257"/>
        <end position="281"/>
    </location>
</feature>
<feature type="transmembrane region" description="Helical" evidence="6">
    <location>
        <begin position="95"/>
        <end position="115"/>
    </location>
</feature>
<gene>
    <name evidence="7" type="ORF">D9Q81_08920</name>
</gene>
<dbReference type="GO" id="GO:0015658">
    <property type="term" value="F:branched-chain amino acid transmembrane transporter activity"/>
    <property type="evidence" value="ECO:0007669"/>
    <property type="project" value="InterPro"/>
</dbReference>
<keyword evidence="3 6" id="KW-0812">Transmembrane</keyword>
<evidence type="ECO:0000256" key="1">
    <source>
        <dbReference type="ARBA" id="ARBA00004651"/>
    </source>
</evidence>
<comment type="caution">
    <text evidence="7">The sequence shown here is derived from an EMBL/GenBank/DDBJ whole genome shotgun (WGS) entry which is preliminary data.</text>
</comment>
<dbReference type="InterPro" id="IPR001851">
    <property type="entry name" value="ABC_transp_permease"/>
</dbReference>
<sequence>MFELFMTFVIDLLAFFLIYLILNIGLNIELGYTGITNFGTVFWFSAGGFTVGALATRLGAWLLNIDTSGMDFIDDNMAIVTKINGVLKGEPLQGLMLLILMILIAGVIGAFLGVLMSIPTVRLRADYLGIAFLASGEILNVIGVAYRPLVGGPPGVAVPDVWAWAGEWRFPVATFTIFIFAVIFLAYAEYLVRTPLGRSLRAVRDNEFAAQAYGKDIARFRLIAMVIGSTLISISGALYVLYSQAANPSFFRFHWTFLPWLMILLGGIGNNIGVLIGTFIYNTIYKLIVFYKFALMGILPFDVVWLNYILLGTLILLILIYRPQGLLPEKPPKIRLERGGRSS</sequence>
<proteinExistence type="predicted"/>
<organism evidence="7 8">
    <name type="scientific">Candidatus Korarchaeum cryptofilum</name>
    <dbReference type="NCBI Taxonomy" id="498846"/>
    <lineage>
        <taxon>Archaea</taxon>
        <taxon>Thermoproteota</taxon>
        <taxon>Candidatus Korarchaeia</taxon>
        <taxon>Candidatus Korarchaeales</taxon>
        <taxon>Candidatus Korarchaeaceae</taxon>
        <taxon>Candidatus Korarchaeum</taxon>
    </lineage>
</organism>
<dbReference type="EMBL" id="RCOR01000048">
    <property type="protein sequence ID" value="RSN67231.1"/>
    <property type="molecule type" value="Genomic_DNA"/>
</dbReference>
<feature type="transmembrane region" description="Helical" evidence="6">
    <location>
        <begin position="40"/>
        <end position="63"/>
    </location>
</feature>
<feature type="transmembrane region" description="Helical" evidence="6">
    <location>
        <begin position="293"/>
        <end position="321"/>
    </location>
</feature>
<feature type="transmembrane region" description="Helical" evidence="6">
    <location>
        <begin position="222"/>
        <end position="242"/>
    </location>
</feature>
<dbReference type="InterPro" id="IPR043428">
    <property type="entry name" value="LivM-like"/>
</dbReference>
<evidence type="ECO:0000256" key="6">
    <source>
        <dbReference type="SAM" id="Phobius"/>
    </source>
</evidence>
<feature type="transmembrane region" description="Helical" evidence="6">
    <location>
        <begin position="127"/>
        <end position="150"/>
    </location>
</feature>
<evidence type="ECO:0000256" key="2">
    <source>
        <dbReference type="ARBA" id="ARBA00022475"/>
    </source>
</evidence>